<dbReference type="GO" id="GO:0006351">
    <property type="term" value="P:DNA-templated transcription"/>
    <property type="evidence" value="ECO:0007669"/>
    <property type="project" value="TreeGrafter"/>
</dbReference>
<dbReference type="Proteomes" id="UP000011651">
    <property type="component" value="Unassembled WGS sequence"/>
</dbReference>
<keyword evidence="3" id="KW-0238">DNA-binding</keyword>
<dbReference type="PANTHER" id="PTHR30537:SF5">
    <property type="entry name" value="HTH-TYPE TRANSCRIPTIONAL ACTIVATOR TTDR-RELATED"/>
    <property type="match status" value="1"/>
</dbReference>
<dbReference type="FunFam" id="1.10.10.10:FF:000001">
    <property type="entry name" value="LysR family transcriptional regulator"/>
    <property type="match status" value="1"/>
</dbReference>
<dbReference type="InterPro" id="IPR005119">
    <property type="entry name" value="LysR_subst-bd"/>
</dbReference>
<dbReference type="CDD" id="cd08477">
    <property type="entry name" value="PBP2_CrgA_like_8"/>
    <property type="match status" value="1"/>
</dbReference>
<dbReference type="EMBL" id="AOPO01000003">
    <property type="protein sequence ID" value="ELY22038.1"/>
    <property type="molecule type" value="Genomic_DNA"/>
</dbReference>
<keyword evidence="4" id="KW-0804">Transcription</keyword>
<proteinExistence type="inferred from homology"/>
<comment type="caution">
    <text evidence="6">The sequence shown here is derived from an EMBL/GenBank/DDBJ whole genome shotgun (WGS) entry which is preliminary data.</text>
</comment>
<dbReference type="GO" id="GO:0043565">
    <property type="term" value="F:sequence-specific DNA binding"/>
    <property type="evidence" value="ECO:0007669"/>
    <property type="project" value="TreeGrafter"/>
</dbReference>
<dbReference type="Pfam" id="PF00126">
    <property type="entry name" value="HTH_1"/>
    <property type="match status" value="1"/>
</dbReference>
<dbReference type="Gene3D" id="1.10.10.10">
    <property type="entry name" value="Winged helix-like DNA-binding domain superfamily/Winged helix DNA-binding domain"/>
    <property type="match status" value="1"/>
</dbReference>
<evidence type="ECO:0000256" key="4">
    <source>
        <dbReference type="ARBA" id="ARBA00023163"/>
    </source>
</evidence>
<feature type="domain" description="HTH lysR-type" evidence="5">
    <location>
        <begin position="5"/>
        <end position="62"/>
    </location>
</feature>
<dbReference type="InterPro" id="IPR058163">
    <property type="entry name" value="LysR-type_TF_proteobact-type"/>
</dbReference>
<dbReference type="AlphaFoldDB" id="L9UCV7"/>
<dbReference type="Pfam" id="PF03466">
    <property type="entry name" value="LysR_substrate"/>
    <property type="match status" value="1"/>
</dbReference>
<evidence type="ECO:0000256" key="1">
    <source>
        <dbReference type="ARBA" id="ARBA00009437"/>
    </source>
</evidence>
<dbReference type="SUPFAM" id="SSF53850">
    <property type="entry name" value="Periplasmic binding protein-like II"/>
    <property type="match status" value="1"/>
</dbReference>
<dbReference type="PANTHER" id="PTHR30537">
    <property type="entry name" value="HTH-TYPE TRANSCRIPTIONAL REGULATOR"/>
    <property type="match status" value="1"/>
</dbReference>
<evidence type="ECO:0000256" key="3">
    <source>
        <dbReference type="ARBA" id="ARBA00023125"/>
    </source>
</evidence>
<dbReference type="PROSITE" id="PS50931">
    <property type="entry name" value="HTH_LYSR"/>
    <property type="match status" value="1"/>
</dbReference>
<reference evidence="6 7" key="1">
    <citation type="journal article" date="2013" name="Genome Announc.">
        <title>Draft Genome of the Marine Gammaproteobacterium Halomonas titanicae.</title>
        <authorList>
            <person name="Sanchez-Porro C."/>
            <person name="de la Haba R.R."/>
            <person name="Cruz-Hernandez N."/>
            <person name="Gonzalez J.M."/>
            <person name="Reyes-Guirao C."/>
            <person name="Navarro-Sampedro L."/>
            <person name="Carballo M."/>
            <person name="Ventosa A."/>
        </authorList>
    </citation>
    <scope>NUCLEOTIDE SEQUENCE [LARGE SCALE GENOMIC DNA]</scope>
    <source>
        <strain evidence="6 7">BH1</strain>
    </source>
</reference>
<evidence type="ECO:0000313" key="7">
    <source>
        <dbReference type="Proteomes" id="UP000011651"/>
    </source>
</evidence>
<dbReference type="SUPFAM" id="SSF46785">
    <property type="entry name" value="Winged helix' DNA-binding domain"/>
    <property type="match status" value="1"/>
</dbReference>
<sequence length="299" mass="33270">MIMLDRLTSMAIFVRVADLGSFTATAAEFGLSTQMVSKHIMALEQLLGSRLLHRTTRKQSLTEIGHLYHERCQVILAEVEAAEALTEQARAVPRGRLRINAPVTFGSQSLVPLVTRYLRKYPEVEVDLTLSDRLVDPIEEGYEAVIRLGPISDSTTLVARPLAPYQLIACASPAYLAKHGEPETPADLVEHECLGFAYWFGTLGRQWRFSRDNCNFDASVNGRLQINDWKGLLRAALEGFGITLGYEAALTEALSTGRLVRILPDYAGPSRPMHLLYAADQRMTPKLRHFIDDVVATFA</sequence>
<keyword evidence="2" id="KW-0805">Transcription regulation</keyword>
<evidence type="ECO:0000259" key="5">
    <source>
        <dbReference type="PROSITE" id="PS50931"/>
    </source>
</evidence>
<gene>
    <name evidence="6" type="ORF">HALTITAN_1171</name>
</gene>
<dbReference type="InterPro" id="IPR036388">
    <property type="entry name" value="WH-like_DNA-bd_sf"/>
</dbReference>
<accession>L9UCV7</accession>
<evidence type="ECO:0000313" key="6">
    <source>
        <dbReference type="EMBL" id="ELY22038.1"/>
    </source>
</evidence>
<dbReference type="InterPro" id="IPR036390">
    <property type="entry name" value="WH_DNA-bd_sf"/>
</dbReference>
<protein>
    <submittedName>
        <fullName evidence="6">LysR, substrate-binding</fullName>
    </submittedName>
</protein>
<comment type="similarity">
    <text evidence="1">Belongs to the LysR transcriptional regulatory family.</text>
</comment>
<name>L9UCV7_9GAMM</name>
<evidence type="ECO:0000256" key="2">
    <source>
        <dbReference type="ARBA" id="ARBA00023015"/>
    </source>
</evidence>
<dbReference type="Gene3D" id="3.40.190.290">
    <property type="match status" value="1"/>
</dbReference>
<dbReference type="InterPro" id="IPR000847">
    <property type="entry name" value="LysR_HTH_N"/>
</dbReference>
<organism evidence="6 7">
    <name type="scientific">Vreelandella titanicae BH1</name>
    <dbReference type="NCBI Taxonomy" id="1204738"/>
    <lineage>
        <taxon>Bacteria</taxon>
        <taxon>Pseudomonadati</taxon>
        <taxon>Pseudomonadota</taxon>
        <taxon>Gammaproteobacteria</taxon>
        <taxon>Oceanospirillales</taxon>
        <taxon>Halomonadaceae</taxon>
        <taxon>Vreelandella</taxon>
    </lineage>
</organism>
<dbReference type="FunFam" id="3.40.190.290:FF:000001">
    <property type="entry name" value="Transcriptional regulator, LysR family"/>
    <property type="match status" value="1"/>
</dbReference>
<dbReference type="PATRIC" id="fig|1204738.3.peg.1773"/>
<dbReference type="GO" id="GO:0003700">
    <property type="term" value="F:DNA-binding transcription factor activity"/>
    <property type="evidence" value="ECO:0007669"/>
    <property type="project" value="InterPro"/>
</dbReference>